<feature type="domain" description="GspL cytoplasmic actin-ATPase-like" evidence="10">
    <location>
        <begin position="34"/>
        <end position="227"/>
    </location>
</feature>
<evidence type="ECO:0000256" key="8">
    <source>
        <dbReference type="ARBA" id="ARBA00022989"/>
    </source>
</evidence>
<dbReference type="PIRSF" id="PIRSF015761">
    <property type="entry name" value="Protein_L"/>
    <property type="match status" value="1"/>
</dbReference>
<evidence type="ECO:0000259" key="11">
    <source>
        <dbReference type="Pfam" id="PF12693"/>
    </source>
</evidence>
<dbReference type="InterPro" id="IPR024230">
    <property type="entry name" value="GspL_cyto_dom"/>
</dbReference>
<evidence type="ECO:0000313" key="13">
    <source>
        <dbReference type="Proteomes" id="UP001596492"/>
    </source>
</evidence>
<comment type="similarity">
    <text evidence="2">Belongs to the GSP L family.</text>
</comment>
<evidence type="ECO:0000256" key="9">
    <source>
        <dbReference type="ARBA" id="ARBA00023136"/>
    </source>
</evidence>
<organism evidence="12 13">
    <name type="scientific">Hirschia litorea</name>
    <dbReference type="NCBI Taxonomy" id="1199156"/>
    <lineage>
        <taxon>Bacteria</taxon>
        <taxon>Pseudomonadati</taxon>
        <taxon>Pseudomonadota</taxon>
        <taxon>Alphaproteobacteria</taxon>
        <taxon>Hyphomonadales</taxon>
        <taxon>Hyphomonadaceae</taxon>
        <taxon>Hirschia</taxon>
    </lineage>
</organism>
<dbReference type="SUPFAM" id="SSF53067">
    <property type="entry name" value="Actin-like ATPase domain"/>
    <property type="match status" value="1"/>
</dbReference>
<feature type="domain" description="GspL periplasmic" evidence="11">
    <location>
        <begin position="237"/>
        <end position="375"/>
    </location>
</feature>
<keyword evidence="8" id="KW-1133">Transmembrane helix</keyword>
<dbReference type="Pfam" id="PF12693">
    <property type="entry name" value="GspL_C"/>
    <property type="match status" value="1"/>
</dbReference>
<dbReference type="Gene3D" id="3.30.420.370">
    <property type="match status" value="1"/>
</dbReference>
<dbReference type="Proteomes" id="UP001596492">
    <property type="component" value="Unassembled WGS sequence"/>
</dbReference>
<comment type="subcellular location">
    <subcellularLocation>
        <location evidence="1">Cell inner membrane</location>
        <topology evidence="1">Single-pass membrane protein</topology>
    </subcellularLocation>
</comment>
<evidence type="ECO:0000256" key="6">
    <source>
        <dbReference type="ARBA" id="ARBA00022692"/>
    </source>
</evidence>
<keyword evidence="13" id="KW-1185">Reference proteome</keyword>
<evidence type="ECO:0000256" key="5">
    <source>
        <dbReference type="ARBA" id="ARBA00022519"/>
    </source>
</evidence>
<evidence type="ECO:0000313" key="12">
    <source>
        <dbReference type="EMBL" id="MFC7290359.1"/>
    </source>
</evidence>
<comment type="caution">
    <text evidence="12">The sequence shown here is derived from an EMBL/GenBank/DDBJ whole genome shotgun (WGS) entry which is preliminary data.</text>
</comment>
<dbReference type="CDD" id="cd24017">
    <property type="entry name" value="ASKHA_T2SSL_N"/>
    <property type="match status" value="1"/>
</dbReference>
<dbReference type="InterPro" id="IPR007812">
    <property type="entry name" value="T2SS_protein-GspL"/>
</dbReference>
<proteinExistence type="inferred from homology"/>
<dbReference type="Gene3D" id="3.30.420.380">
    <property type="match status" value="1"/>
</dbReference>
<dbReference type="Gene3D" id="3.30.1360.100">
    <property type="entry name" value="General secretion pathway protein M, EpsM"/>
    <property type="match status" value="1"/>
</dbReference>
<dbReference type="InterPro" id="IPR043129">
    <property type="entry name" value="ATPase_NBD"/>
</dbReference>
<evidence type="ECO:0000256" key="3">
    <source>
        <dbReference type="ARBA" id="ARBA00022448"/>
    </source>
</evidence>
<sequence>MANWLVAIAIESPADGCDWRLLSDKGDILTRGFASLQDLADIKHDRFVLVLPGQNVSAFRAVLNAKNDAQLRAIAPFVIEDDIAADIDGQHVSIGYHAYETRHYTLAVVSHDYMTIWQNALQEVGLVPFKILPDYFCLPKNSEHVTCLLLNNRSLYRYQDWGASFDPDVDGGLIEKIVQSAAEKWDYAGQSNTIELSEIAHDTSDSLDILAAQVVNEKFTLMQGRYVVKSSSSSNTFKQWKMPLVLAMVSVLIATGYNIAEGLTFKSETRVLSTSVTNEVRRVFPGVKRIVNARAQLKTLTAGTGQASDFLQLSGLLSVGVQEVEGISLDSLRYDARRKEIQASIMYANYEELTQFKETIEALGGSVREGGSRQVGNSRAGEITVTL</sequence>
<dbReference type="RefSeq" id="WP_382165184.1">
    <property type="nucleotide sequence ID" value="NZ_JBHTBR010000002.1"/>
</dbReference>
<evidence type="ECO:0000256" key="7">
    <source>
        <dbReference type="ARBA" id="ARBA00022927"/>
    </source>
</evidence>
<evidence type="ECO:0000256" key="1">
    <source>
        <dbReference type="ARBA" id="ARBA00004377"/>
    </source>
</evidence>
<dbReference type="Pfam" id="PF05134">
    <property type="entry name" value="T2SSL"/>
    <property type="match status" value="1"/>
</dbReference>
<keyword evidence="4" id="KW-1003">Cell membrane</keyword>
<evidence type="ECO:0000256" key="2">
    <source>
        <dbReference type="ARBA" id="ARBA00005318"/>
    </source>
</evidence>
<keyword evidence="3" id="KW-0813">Transport</keyword>
<evidence type="ECO:0000259" key="10">
    <source>
        <dbReference type="Pfam" id="PF05134"/>
    </source>
</evidence>
<reference evidence="13" key="1">
    <citation type="journal article" date="2019" name="Int. J. Syst. Evol. Microbiol.">
        <title>The Global Catalogue of Microorganisms (GCM) 10K type strain sequencing project: providing services to taxonomists for standard genome sequencing and annotation.</title>
        <authorList>
            <consortium name="The Broad Institute Genomics Platform"/>
            <consortium name="The Broad Institute Genome Sequencing Center for Infectious Disease"/>
            <person name="Wu L."/>
            <person name="Ma J."/>
        </authorList>
    </citation>
    <scope>NUCLEOTIDE SEQUENCE [LARGE SCALE GENOMIC DNA]</scope>
    <source>
        <strain evidence="13">CCUG 51308</strain>
    </source>
</reference>
<dbReference type="EMBL" id="JBHTBR010000002">
    <property type="protein sequence ID" value="MFC7290359.1"/>
    <property type="molecule type" value="Genomic_DNA"/>
</dbReference>
<gene>
    <name evidence="12" type="primary">gspL</name>
    <name evidence="12" type="ORF">ACFQS8_01905</name>
</gene>
<keyword evidence="5" id="KW-0997">Cell inner membrane</keyword>
<dbReference type="InterPro" id="IPR025691">
    <property type="entry name" value="GspL_pp_dom"/>
</dbReference>
<keyword evidence="6" id="KW-0812">Transmembrane</keyword>
<protein>
    <submittedName>
        <fullName evidence="12">Type II secretion system protein GspL</fullName>
    </submittedName>
</protein>
<keyword evidence="9" id="KW-0472">Membrane</keyword>
<evidence type="ECO:0000256" key="4">
    <source>
        <dbReference type="ARBA" id="ARBA00022475"/>
    </source>
</evidence>
<keyword evidence="7" id="KW-0653">Protein transport</keyword>
<accession>A0ABW2IHC3</accession>
<name>A0ABW2IHC3_9PROT</name>
<dbReference type="NCBIfam" id="TIGR01709">
    <property type="entry name" value="typeII_sec_gspL"/>
    <property type="match status" value="1"/>
</dbReference>